<gene>
    <name evidence="2" type="ORF">IAD12_04545</name>
</gene>
<proteinExistence type="predicted"/>
<dbReference type="GO" id="GO:0015562">
    <property type="term" value="F:efflux transmembrane transporter activity"/>
    <property type="evidence" value="ECO:0007669"/>
    <property type="project" value="TreeGrafter"/>
</dbReference>
<organism evidence="2 3">
    <name type="scientific">Candidatus Allocopromorpha excrementavium</name>
    <dbReference type="NCBI Taxonomy" id="2840741"/>
    <lineage>
        <taxon>Bacteria</taxon>
        <taxon>Bacillati</taxon>
        <taxon>Bacillota</taxon>
        <taxon>Clostridia</taxon>
        <taxon>Eubacteriales</taxon>
        <taxon>Eubacteriaceae</taxon>
        <taxon>Eubacteriaceae incertae sedis</taxon>
        <taxon>Candidatus Allocopromorpha</taxon>
    </lineage>
</organism>
<name>A0A9D1HDB2_9FIRM</name>
<protein>
    <submittedName>
        <fullName evidence="2">Biotin/lipoyl-binding protein</fullName>
    </submittedName>
</protein>
<dbReference type="AlphaFoldDB" id="A0A9D1HDB2"/>
<sequence length="299" mass="32788">NHDISTQAEVRSLSEIPVFTEEGLLVDGVRVREGQKVSKGEILYTLDKDSLDRLIEEGQNEAEALRKQINQLRADSEGDEPAEVYSLQSEKDKKERSLQEYRKVKAAGYAVRAGQNGIVTKINTATGDKTQGTSDMLIADSGKNLTAVSVMEADEESRYIGENTVADITASDGTVFEDLSVASITAKESEQTVTVSIPLPEGDFYLGQLVSVELDSSSKTYECCIPRTALNMEGSSYFLYTVSEEDTILGKEYTVEKLEVQVLDKNREIAAVEGISSGQKIIVRSDKPIEAGNKVRKDQ</sequence>
<dbReference type="Gene3D" id="2.40.50.100">
    <property type="match status" value="1"/>
</dbReference>
<evidence type="ECO:0000313" key="2">
    <source>
        <dbReference type="EMBL" id="HIT99504.1"/>
    </source>
</evidence>
<dbReference type="Proteomes" id="UP000824159">
    <property type="component" value="Unassembled WGS sequence"/>
</dbReference>
<dbReference type="Gene3D" id="2.40.420.20">
    <property type="match status" value="1"/>
</dbReference>
<evidence type="ECO:0000313" key="3">
    <source>
        <dbReference type="Proteomes" id="UP000824159"/>
    </source>
</evidence>
<accession>A0A9D1HDB2</accession>
<dbReference type="PANTHER" id="PTHR30469">
    <property type="entry name" value="MULTIDRUG RESISTANCE PROTEIN MDTA"/>
    <property type="match status" value="1"/>
</dbReference>
<keyword evidence="1" id="KW-0175">Coiled coil</keyword>
<comment type="caution">
    <text evidence="2">The sequence shown here is derived from an EMBL/GenBank/DDBJ whole genome shotgun (WGS) entry which is preliminary data.</text>
</comment>
<evidence type="ECO:0000256" key="1">
    <source>
        <dbReference type="SAM" id="Coils"/>
    </source>
</evidence>
<dbReference type="GO" id="GO:1990281">
    <property type="term" value="C:efflux pump complex"/>
    <property type="evidence" value="ECO:0007669"/>
    <property type="project" value="TreeGrafter"/>
</dbReference>
<dbReference type="EMBL" id="DVLX01000052">
    <property type="protein sequence ID" value="HIT99504.1"/>
    <property type="molecule type" value="Genomic_DNA"/>
</dbReference>
<feature type="coiled-coil region" evidence="1">
    <location>
        <begin position="48"/>
        <end position="107"/>
    </location>
</feature>
<dbReference type="PANTHER" id="PTHR30469:SF15">
    <property type="entry name" value="HLYD FAMILY OF SECRETION PROTEINS"/>
    <property type="match status" value="1"/>
</dbReference>
<reference evidence="2" key="1">
    <citation type="submission" date="2020-10" db="EMBL/GenBank/DDBJ databases">
        <authorList>
            <person name="Gilroy R."/>
        </authorList>
    </citation>
    <scope>NUCLEOTIDE SEQUENCE</scope>
    <source>
        <strain evidence="2">CHK176-22527</strain>
    </source>
</reference>
<reference evidence="2" key="2">
    <citation type="journal article" date="2021" name="PeerJ">
        <title>Extensive microbial diversity within the chicken gut microbiome revealed by metagenomics and culture.</title>
        <authorList>
            <person name="Gilroy R."/>
            <person name="Ravi A."/>
            <person name="Getino M."/>
            <person name="Pursley I."/>
            <person name="Horton D.L."/>
            <person name="Alikhan N.F."/>
            <person name="Baker D."/>
            <person name="Gharbi K."/>
            <person name="Hall N."/>
            <person name="Watson M."/>
            <person name="Adriaenssens E.M."/>
            <person name="Foster-Nyarko E."/>
            <person name="Jarju S."/>
            <person name="Secka A."/>
            <person name="Antonio M."/>
            <person name="Oren A."/>
            <person name="Chaudhuri R.R."/>
            <person name="La Ragione R."/>
            <person name="Hildebrand F."/>
            <person name="Pallen M.J."/>
        </authorList>
    </citation>
    <scope>NUCLEOTIDE SEQUENCE</scope>
    <source>
        <strain evidence="2">CHK176-22527</strain>
    </source>
</reference>
<feature type="non-terminal residue" evidence="2">
    <location>
        <position position="1"/>
    </location>
</feature>